<proteinExistence type="predicted"/>
<accession>A0A849AAR1</accession>
<protein>
    <submittedName>
        <fullName evidence="1">Uncharacterized protein</fullName>
    </submittedName>
</protein>
<comment type="caution">
    <text evidence="1">The sequence shown here is derived from an EMBL/GenBank/DDBJ whole genome shotgun (WGS) entry which is preliminary data.</text>
</comment>
<dbReference type="RefSeq" id="WP_171200352.1">
    <property type="nucleotide sequence ID" value="NZ_JABEND010000007.1"/>
</dbReference>
<reference evidence="1 2" key="1">
    <citation type="submission" date="2020-05" db="EMBL/GenBank/DDBJ databases">
        <title>Nakamurella sp. DB0629 isolated from air conditioner.</title>
        <authorList>
            <person name="Kim D.H."/>
            <person name="Kim D.-U."/>
        </authorList>
    </citation>
    <scope>NUCLEOTIDE SEQUENCE [LARGE SCALE GENOMIC DNA]</scope>
    <source>
        <strain evidence="1 2">DB0629</strain>
    </source>
</reference>
<evidence type="ECO:0000313" key="2">
    <source>
        <dbReference type="Proteomes" id="UP000562984"/>
    </source>
</evidence>
<keyword evidence="2" id="KW-1185">Reference proteome</keyword>
<sequence length="192" mass="20124">MRWEQLFADLEAQYDELAEAALWADLADRQRLEFGAVGMVARLLGAVEQPVRLRAGAVTVSGILKTVGPDWVLVAEAPGRDAVVALAHLTIAEGLTAKTGRPLGPVAQKLTLRSALRGLALDRAPVSLVLADTSAGQSAGAGDVTGTLDRIGADFVEMAVHAAWELRRPAGVRRSALVPLPAIAVVRSQPLG</sequence>
<name>A0A849AAR1_9ACTN</name>
<dbReference type="Proteomes" id="UP000562984">
    <property type="component" value="Unassembled WGS sequence"/>
</dbReference>
<organism evidence="1 2">
    <name type="scientific">Nakamurella aerolata</name>
    <dbReference type="NCBI Taxonomy" id="1656892"/>
    <lineage>
        <taxon>Bacteria</taxon>
        <taxon>Bacillati</taxon>
        <taxon>Actinomycetota</taxon>
        <taxon>Actinomycetes</taxon>
        <taxon>Nakamurellales</taxon>
        <taxon>Nakamurellaceae</taxon>
        <taxon>Nakamurella</taxon>
    </lineage>
</organism>
<dbReference type="EMBL" id="JABEND010000007">
    <property type="protein sequence ID" value="NNG36666.1"/>
    <property type="molecule type" value="Genomic_DNA"/>
</dbReference>
<gene>
    <name evidence="1" type="ORF">HKD39_13290</name>
</gene>
<evidence type="ECO:0000313" key="1">
    <source>
        <dbReference type="EMBL" id="NNG36666.1"/>
    </source>
</evidence>
<dbReference type="AlphaFoldDB" id="A0A849AAR1"/>